<dbReference type="InterPro" id="IPR006195">
    <property type="entry name" value="aa-tRNA-synth_II"/>
</dbReference>
<protein>
    <submittedName>
        <fullName evidence="8">Aspartyl tRNA synthetase, mitochondrial</fullName>
    </submittedName>
</protein>
<dbReference type="Gene3D" id="3.30.1360.30">
    <property type="entry name" value="GAD-like domain"/>
    <property type="match status" value="1"/>
</dbReference>
<dbReference type="InterPro" id="IPR004115">
    <property type="entry name" value="GAD-like_sf"/>
</dbReference>
<dbReference type="InterPro" id="IPR012340">
    <property type="entry name" value="NA-bd_OB-fold"/>
</dbReference>
<dbReference type="Proteomes" id="UP000030665">
    <property type="component" value="Unassembled WGS sequence"/>
</dbReference>
<dbReference type="NCBIfam" id="NF001750">
    <property type="entry name" value="PRK00476.1"/>
    <property type="match status" value="1"/>
</dbReference>
<dbReference type="GO" id="GO:0003676">
    <property type="term" value="F:nucleic acid binding"/>
    <property type="evidence" value="ECO:0007669"/>
    <property type="project" value="InterPro"/>
</dbReference>
<keyword evidence="5" id="KW-0648">Protein biosynthesis</keyword>
<dbReference type="InterPro" id="IPR002312">
    <property type="entry name" value="Asp/Asn-tRNA-synth_IIb"/>
</dbReference>
<dbReference type="Gene3D" id="3.30.930.10">
    <property type="entry name" value="Bira Bifunctional Protein, Domain 2"/>
    <property type="match status" value="1"/>
</dbReference>
<dbReference type="PRINTS" id="PR01042">
    <property type="entry name" value="TRNASYNTHASP"/>
</dbReference>
<gene>
    <name evidence="8" type="ORF">TTRE_0000413801</name>
</gene>
<keyword evidence="3" id="KW-0547">Nucleotide-binding</keyword>
<dbReference type="EMBL" id="HG805987">
    <property type="protein sequence ID" value="CDW55864.1"/>
    <property type="molecule type" value="Genomic_DNA"/>
</dbReference>
<dbReference type="HAMAP" id="MF_00044">
    <property type="entry name" value="Asp_tRNA_synth_type1"/>
    <property type="match status" value="1"/>
</dbReference>
<dbReference type="InterPro" id="IPR004524">
    <property type="entry name" value="Asp-tRNA-ligase_1"/>
</dbReference>
<dbReference type="NCBIfam" id="TIGR00459">
    <property type="entry name" value="aspS_bact"/>
    <property type="match status" value="1"/>
</dbReference>
<keyword evidence="6 8" id="KW-0030">Aminoacyl-tRNA synthetase</keyword>
<evidence type="ECO:0000256" key="4">
    <source>
        <dbReference type="ARBA" id="ARBA00022840"/>
    </source>
</evidence>
<dbReference type="InterPro" id="IPR004364">
    <property type="entry name" value="Aa-tRNA-synt_II"/>
</dbReference>
<sequence>MILLFERRLHRLLCCWFGKNVRRCSSTSFSYRTHTCGELNETHVGKRVILCGWVHHKRLNRFVILRDVYGVIQLLLNKHLFALMKTVPLDSVLKVTGVVAPRPDADKRPDIKSGQIEVHAEDIQVLNKCLTHIPISCRDANAPSESLRLRYRYLDLRRQRLQDNLRLRASVVKAMRRHLEDECGFVEVETPTLFCRTPGGAQEFLVPTHEAGKFFCLPQSPQQFKQLLMVAGFDRYYQIARCYRDEGSKSDRQPEFTQVDLELSFADEFGVMAVVESMIENSWPKGLHKPPSFPFQTMPYKEAVQKYGTDKPDRRFDWQLMNFDHLCPDGEHSSIFLAKSQNGEPLPMPDEGRIQKWQSQFSNYYPHLKATFDVVDLKLDAAYSSVLPADMLSAIRQSLGDDRLESIMVVACSDDQNSVEQILGLMRTLLADHYESITIRQKRTREILVCLFSAERDIQIRRDSFEFLWIVDFPLFLRNKQGRLESAHHPFTAPVEQHKHLLYADPIKVTGRHYDLVANGVELGGGSVRIHDSNMQRYILEEVLLESTQSLTHMLNALDFGAPPHAGFALGLDRYITLLTKSSSIRDVIAFPKSHEGKDPMTGGPTEVSDDVLQRYCIKACLHAEADHIR</sequence>
<dbReference type="GO" id="GO:0006422">
    <property type="term" value="P:aspartyl-tRNA aminoacylation"/>
    <property type="evidence" value="ECO:0007669"/>
    <property type="project" value="TreeGrafter"/>
</dbReference>
<dbReference type="GO" id="GO:0005524">
    <property type="term" value="F:ATP binding"/>
    <property type="evidence" value="ECO:0007669"/>
    <property type="project" value="UniProtKB-KW"/>
</dbReference>
<evidence type="ECO:0000313" key="9">
    <source>
        <dbReference type="Proteomes" id="UP000030665"/>
    </source>
</evidence>
<dbReference type="SUPFAM" id="SSF55681">
    <property type="entry name" value="Class II aaRS and biotin synthetases"/>
    <property type="match status" value="1"/>
</dbReference>
<name>A0A077Z7W6_TRITR</name>
<dbReference type="SUPFAM" id="SSF50249">
    <property type="entry name" value="Nucleic acid-binding proteins"/>
    <property type="match status" value="1"/>
</dbReference>
<dbReference type="GO" id="GO:0004815">
    <property type="term" value="F:aspartate-tRNA ligase activity"/>
    <property type="evidence" value="ECO:0007669"/>
    <property type="project" value="TreeGrafter"/>
</dbReference>
<feature type="domain" description="Aminoacyl-transfer RNA synthetases class-II family profile" evidence="7">
    <location>
        <begin position="165"/>
        <end position="592"/>
    </location>
</feature>
<dbReference type="CDD" id="cd04317">
    <property type="entry name" value="EcAspRS_like_N"/>
    <property type="match status" value="1"/>
</dbReference>
<evidence type="ECO:0000313" key="8">
    <source>
        <dbReference type="EMBL" id="CDW55864.1"/>
    </source>
</evidence>
<dbReference type="InterPro" id="IPR045864">
    <property type="entry name" value="aa-tRNA-synth_II/BPL/LPL"/>
</dbReference>
<dbReference type="PROSITE" id="PS50862">
    <property type="entry name" value="AA_TRNA_LIGASE_II"/>
    <property type="match status" value="1"/>
</dbReference>
<dbReference type="Gene3D" id="2.40.50.140">
    <property type="entry name" value="Nucleic acid-binding proteins"/>
    <property type="match status" value="1"/>
</dbReference>
<dbReference type="InterPro" id="IPR047089">
    <property type="entry name" value="Asp-tRNA-ligase_1_N"/>
</dbReference>
<dbReference type="Pfam" id="PF01336">
    <property type="entry name" value="tRNA_anti-codon"/>
    <property type="match status" value="1"/>
</dbReference>
<proteinExistence type="inferred from homology"/>
<reference evidence="8" key="1">
    <citation type="submission" date="2014-01" db="EMBL/GenBank/DDBJ databases">
        <authorList>
            <person name="Aslett M."/>
        </authorList>
    </citation>
    <scope>NUCLEOTIDE SEQUENCE</scope>
</reference>
<keyword evidence="9" id="KW-1185">Reference proteome</keyword>
<evidence type="ECO:0000259" key="7">
    <source>
        <dbReference type="PROSITE" id="PS50862"/>
    </source>
</evidence>
<evidence type="ECO:0000256" key="3">
    <source>
        <dbReference type="ARBA" id="ARBA00022741"/>
    </source>
</evidence>
<evidence type="ECO:0000256" key="2">
    <source>
        <dbReference type="ARBA" id="ARBA00022598"/>
    </source>
</evidence>
<dbReference type="AlphaFoldDB" id="A0A077Z7W6"/>
<dbReference type="InterPro" id="IPR004365">
    <property type="entry name" value="NA-bd_OB_tRNA"/>
</dbReference>
<dbReference type="STRING" id="36087.A0A077Z7W6"/>
<keyword evidence="2" id="KW-0436">Ligase</keyword>
<evidence type="ECO:0000256" key="1">
    <source>
        <dbReference type="ARBA" id="ARBA00006303"/>
    </source>
</evidence>
<comment type="similarity">
    <text evidence="1">Belongs to the class-II aminoacyl-tRNA synthetase family. Type 1 subfamily.</text>
</comment>
<keyword evidence="4" id="KW-0067">ATP-binding</keyword>
<accession>A0A077Z7W6</accession>
<dbReference type="PANTHER" id="PTHR22594:SF5">
    <property type="entry name" value="ASPARTATE--TRNA LIGASE, MITOCHONDRIAL"/>
    <property type="match status" value="1"/>
</dbReference>
<reference evidence="8" key="2">
    <citation type="submission" date="2014-03" db="EMBL/GenBank/DDBJ databases">
        <title>The whipworm genome and dual-species transcriptomics of an intimate host-pathogen interaction.</title>
        <authorList>
            <person name="Foth B.J."/>
            <person name="Tsai I.J."/>
            <person name="Reid A.J."/>
            <person name="Bancroft A.J."/>
            <person name="Nichol S."/>
            <person name="Tracey A."/>
            <person name="Holroyd N."/>
            <person name="Cotton J.A."/>
            <person name="Stanley E.J."/>
            <person name="Zarowiecki M."/>
            <person name="Liu J.Z."/>
            <person name="Huckvale T."/>
            <person name="Cooper P.J."/>
            <person name="Grencis R.K."/>
            <person name="Berriman M."/>
        </authorList>
    </citation>
    <scope>NUCLEOTIDE SEQUENCE [LARGE SCALE GENOMIC DNA]</scope>
</reference>
<dbReference type="Pfam" id="PF00152">
    <property type="entry name" value="tRNA-synt_2"/>
    <property type="match status" value="1"/>
</dbReference>
<dbReference type="OrthoDB" id="439710at2759"/>
<organism evidence="8 9">
    <name type="scientific">Trichuris trichiura</name>
    <name type="common">Whipworm</name>
    <name type="synonym">Trichocephalus trichiurus</name>
    <dbReference type="NCBI Taxonomy" id="36087"/>
    <lineage>
        <taxon>Eukaryota</taxon>
        <taxon>Metazoa</taxon>
        <taxon>Ecdysozoa</taxon>
        <taxon>Nematoda</taxon>
        <taxon>Enoplea</taxon>
        <taxon>Dorylaimia</taxon>
        <taxon>Trichinellida</taxon>
        <taxon>Trichuridae</taxon>
        <taxon>Trichuris</taxon>
    </lineage>
</organism>
<evidence type="ECO:0000256" key="5">
    <source>
        <dbReference type="ARBA" id="ARBA00022917"/>
    </source>
</evidence>
<dbReference type="PANTHER" id="PTHR22594">
    <property type="entry name" value="ASPARTYL/LYSYL-TRNA SYNTHETASE"/>
    <property type="match status" value="1"/>
</dbReference>
<evidence type="ECO:0000256" key="6">
    <source>
        <dbReference type="ARBA" id="ARBA00023146"/>
    </source>
</evidence>
<dbReference type="GO" id="GO:0005739">
    <property type="term" value="C:mitochondrion"/>
    <property type="evidence" value="ECO:0007669"/>
    <property type="project" value="TreeGrafter"/>
</dbReference>